<name>A0A2K3KAY9_TRIPR</name>
<dbReference type="Proteomes" id="UP000236291">
    <property type="component" value="Unassembled WGS sequence"/>
</dbReference>
<reference evidence="2 3" key="2">
    <citation type="journal article" date="2017" name="Front. Plant Sci.">
        <title>Gene Classification and Mining of Molecular Markers Useful in Red Clover (Trifolium pratense) Breeding.</title>
        <authorList>
            <person name="Istvanek J."/>
            <person name="Dluhosova J."/>
            <person name="Dluhos P."/>
            <person name="Patkova L."/>
            <person name="Nedelnik J."/>
            <person name="Repkova J."/>
        </authorList>
    </citation>
    <scope>NUCLEOTIDE SEQUENCE [LARGE SCALE GENOMIC DNA]</scope>
    <source>
        <strain evidence="3">cv. Tatra</strain>
        <tissue evidence="2">Young leaves</tissue>
    </source>
</reference>
<evidence type="ECO:0000313" key="3">
    <source>
        <dbReference type="Proteomes" id="UP000236291"/>
    </source>
</evidence>
<dbReference type="Pfam" id="PF13966">
    <property type="entry name" value="zf-RVT"/>
    <property type="match status" value="1"/>
</dbReference>
<dbReference type="InterPro" id="IPR026960">
    <property type="entry name" value="RVT-Znf"/>
</dbReference>
<evidence type="ECO:0000313" key="2">
    <source>
        <dbReference type="EMBL" id="PNX63461.1"/>
    </source>
</evidence>
<dbReference type="AlphaFoldDB" id="A0A2K3KAY9"/>
<proteinExistence type="predicted"/>
<organism evidence="2 3">
    <name type="scientific">Trifolium pratense</name>
    <name type="common">Red clover</name>
    <dbReference type="NCBI Taxonomy" id="57577"/>
    <lineage>
        <taxon>Eukaryota</taxon>
        <taxon>Viridiplantae</taxon>
        <taxon>Streptophyta</taxon>
        <taxon>Embryophyta</taxon>
        <taxon>Tracheophyta</taxon>
        <taxon>Spermatophyta</taxon>
        <taxon>Magnoliopsida</taxon>
        <taxon>eudicotyledons</taxon>
        <taxon>Gunneridae</taxon>
        <taxon>Pentapetalae</taxon>
        <taxon>rosids</taxon>
        <taxon>fabids</taxon>
        <taxon>Fabales</taxon>
        <taxon>Fabaceae</taxon>
        <taxon>Papilionoideae</taxon>
        <taxon>50 kb inversion clade</taxon>
        <taxon>NPAAA clade</taxon>
        <taxon>Hologalegina</taxon>
        <taxon>IRL clade</taxon>
        <taxon>Trifolieae</taxon>
        <taxon>Trifolium</taxon>
    </lineage>
</organism>
<evidence type="ECO:0000259" key="1">
    <source>
        <dbReference type="Pfam" id="PF13966"/>
    </source>
</evidence>
<accession>A0A2K3KAY9</accession>
<comment type="caution">
    <text evidence="2">The sequence shown here is derived from an EMBL/GenBank/DDBJ whole genome shotgun (WGS) entry which is preliminary data.</text>
</comment>
<feature type="domain" description="Reverse transcriptase zinc-binding" evidence="1">
    <location>
        <begin position="3"/>
        <end position="38"/>
    </location>
</feature>
<sequence>MAFKAIWNCPAPSKVGGFSWMVLHNRIPTRDNLFRRRVFRMKGSRIVLCLGMKQKLQFICLFTVILRFRFGTKCLVGLDWNSLYLIIWYL</sequence>
<gene>
    <name evidence="2" type="ORF">L195_g061640</name>
</gene>
<protein>
    <recommendedName>
        <fullName evidence="1">Reverse transcriptase zinc-binding domain-containing protein</fullName>
    </recommendedName>
</protein>
<reference evidence="2 3" key="1">
    <citation type="journal article" date="2014" name="Am. J. Bot.">
        <title>Genome assembly and annotation for red clover (Trifolium pratense; Fabaceae).</title>
        <authorList>
            <person name="Istvanek J."/>
            <person name="Jaros M."/>
            <person name="Krenek A."/>
            <person name="Repkova J."/>
        </authorList>
    </citation>
    <scope>NUCLEOTIDE SEQUENCE [LARGE SCALE GENOMIC DNA]</scope>
    <source>
        <strain evidence="3">cv. Tatra</strain>
        <tissue evidence="2">Young leaves</tissue>
    </source>
</reference>
<dbReference type="EMBL" id="ASHM01155633">
    <property type="protein sequence ID" value="PNX63461.1"/>
    <property type="molecule type" value="Genomic_DNA"/>
</dbReference>